<dbReference type="InterPro" id="IPR006121">
    <property type="entry name" value="HMA_dom"/>
</dbReference>
<dbReference type="PROSITE" id="PS00154">
    <property type="entry name" value="ATPASE_E1_E2"/>
    <property type="match status" value="1"/>
</dbReference>
<comment type="caution">
    <text evidence="12">The sequence shown here is derived from an EMBL/GenBank/DDBJ whole genome shotgun (WGS) entry which is preliminary data.</text>
</comment>
<evidence type="ECO:0000256" key="5">
    <source>
        <dbReference type="ARBA" id="ARBA00022741"/>
    </source>
</evidence>
<keyword evidence="7" id="KW-1278">Translocase</keyword>
<keyword evidence="8 10" id="KW-1133">Transmembrane helix</keyword>
<dbReference type="Gene3D" id="2.70.150.10">
    <property type="entry name" value="Calcium-transporting ATPase, cytoplasmic transduction domain A"/>
    <property type="match status" value="1"/>
</dbReference>
<dbReference type="GO" id="GO:0012505">
    <property type="term" value="C:endomembrane system"/>
    <property type="evidence" value="ECO:0007669"/>
    <property type="project" value="UniProtKB-SubCell"/>
</dbReference>
<dbReference type="NCBIfam" id="TIGR01494">
    <property type="entry name" value="ATPase_P-type"/>
    <property type="match status" value="1"/>
</dbReference>
<dbReference type="GO" id="GO:0043682">
    <property type="term" value="F:P-type divalent copper transporter activity"/>
    <property type="evidence" value="ECO:0007669"/>
    <property type="project" value="TreeGrafter"/>
</dbReference>
<comment type="subcellular location">
    <subcellularLocation>
        <location evidence="1">Endomembrane system</location>
        <topology evidence="1">Multi-pass membrane protein</topology>
    </subcellularLocation>
</comment>
<dbReference type="PRINTS" id="PR00119">
    <property type="entry name" value="CATATPASE"/>
</dbReference>
<feature type="transmembrane region" description="Helical" evidence="10">
    <location>
        <begin position="95"/>
        <end position="122"/>
    </location>
</feature>
<dbReference type="EMBL" id="LAZR01034933">
    <property type="protein sequence ID" value="KKL28896.1"/>
    <property type="molecule type" value="Genomic_DNA"/>
</dbReference>
<dbReference type="Gene3D" id="3.30.70.100">
    <property type="match status" value="1"/>
</dbReference>
<feature type="transmembrane region" description="Helical" evidence="10">
    <location>
        <begin position="143"/>
        <end position="165"/>
    </location>
</feature>
<dbReference type="SUPFAM" id="SSF81665">
    <property type="entry name" value="Calcium ATPase, transmembrane domain M"/>
    <property type="match status" value="1"/>
</dbReference>
<gene>
    <name evidence="12" type="ORF">LCGC14_2370560</name>
</gene>
<keyword evidence="4" id="KW-0479">Metal-binding</keyword>
<dbReference type="InterPro" id="IPR059000">
    <property type="entry name" value="ATPase_P-type_domA"/>
</dbReference>
<dbReference type="InterPro" id="IPR036163">
    <property type="entry name" value="HMA_dom_sf"/>
</dbReference>
<dbReference type="GO" id="GO:0005507">
    <property type="term" value="F:copper ion binding"/>
    <property type="evidence" value="ECO:0007669"/>
    <property type="project" value="TreeGrafter"/>
</dbReference>
<dbReference type="GO" id="GO:0016020">
    <property type="term" value="C:membrane"/>
    <property type="evidence" value="ECO:0007669"/>
    <property type="project" value="InterPro"/>
</dbReference>
<dbReference type="GO" id="GO:0005524">
    <property type="term" value="F:ATP binding"/>
    <property type="evidence" value="ECO:0007669"/>
    <property type="project" value="UniProtKB-KW"/>
</dbReference>
<organism evidence="12">
    <name type="scientific">marine sediment metagenome</name>
    <dbReference type="NCBI Taxonomy" id="412755"/>
    <lineage>
        <taxon>unclassified sequences</taxon>
        <taxon>metagenomes</taxon>
        <taxon>ecological metagenomes</taxon>
    </lineage>
</organism>
<dbReference type="GO" id="GO:0055070">
    <property type="term" value="P:copper ion homeostasis"/>
    <property type="evidence" value="ECO:0007669"/>
    <property type="project" value="TreeGrafter"/>
</dbReference>
<feature type="transmembrane region" description="Helical" evidence="10">
    <location>
        <begin position="65"/>
        <end position="83"/>
    </location>
</feature>
<dbReference type="InterPro" id="IPR023298">
    <property type="entry name" value="ATPase_P-typ_TM_dom_sf"/>
</dbReference>
<dbReference type="Pfam" id="PF00702">
    <property type="entry name" value="Hydrolase"/>
    <property type="match status" value="1"/>
</dbReference>
<feature type="transmembrane region" description="Helical" evidence="10">
    <location>
        <begin position="324"/>
        <end position="346"/>
    </location>
</feature>
<evidence type="ECO:0000259" key="11">
    <source>
        <dbReference type="PROSITE" id="PS50846"/>
    </source>
</evidence>
<keyword evidence="6" id="KW-0067">ATP-binding</keyword>
<feature type="domain" description="HMA" evidence="11">
    <location>
        <begin position="1"/>
        <end position="45"/>
    </location>
</feature>
<dbReference type="InterPro" id="IPR001757">
    <property type="entry name" value="P_typ_ATPase"/>
</dbReference>
<keyword evidence="5" id="KW-0547">Nucleotide-binding</keyword>
<feature type="non-terminal residue" evidence="12">
    <location>
        <position position="1"/>
    </location>
</feature>
<keyword evidence="3 10" id="KW-0812">Transmembrane</keyword>
<feature type="transmembrane region" description="Helical" evidence="10">
    <location>
        <begin position="352"/>
        <end position="375"/>
    </location>
</feature>
<dbReference type="NCBIfam" id="TIGR01525">
    <property type="entry name" value="ATPase-IB_hvy"/>
    <property type="match status" value="1"/>
</dbReference>
<dbReference type="Gene3D" id="3.40.50.1000">
    <property type="entry name" value="HAD superfamily/HAD-like"/>
    <property type="match status" value="1"/>
</dbReference>
<dbReference type="SUPFAM" id="SSF81653">
    <property type="entry name" value="Calcium ATPase, transduction domain A"/>
    <property type="match status" value="1"/>
</dbReference>
<evidence type="ECO:0000256" key="1">
    <source>
        <dbReference type="ARBA" id="ARBA00004127"/>
    </source>
</evidence>
<evidence type="ECO:0000313" key="12">
    <source>
        <dbReference type="EMBL" id="KKL28896.1"/>
    </source>
</evidence>
<evidence type="ECO:0000256" key="3">
    <source>
        <dbReference type="ARBA" id="ARBA00022692"/>
    </source>
</evidence>
<dbReference type="InterPro" id="IPR008250">
    <property type="entry name" value="ATPase_P-typ_transduc_dom_A_sf"/>
</dbReference>
<evidence type="ECO:0000256" key="7">
    <source>
        <dbReference type="ARBA" id="ARBA00022967"/>
    </source>
</evidence>
<dbReference type="FunFam" id="2.70.150.10:FF:000002">
    <property type="entry name" value="Copper-transporting ATPase 1, putative"/>
    <property type="match status" value="1"/>
</dbReference>
<keyword evidence="9 10" id="KW-0472">Membrane</keyword>
<dbReference type="InterPro" id="IPR018303">
    <property type="entry name" value="ATPase_P-typ_P_site"/>
</dbReference>
<evidence type="ECO:0000256" key="4">
    <source>
        <dbReference type="ARBA" id="ARBA00022723"/>
    </source>
</evidence>
<dbReference type="GO" id="GO:0016887">
    <property type="term" value="F:ATP hydrolysis activity"/>
    <property type="evidence" value="ECO:0007669"/>
    <property type="project" value="InterPro"/>
</dbReference>
<evidence type="ECO:0000256" key="6">
    <source>
        <dbReference type="ARBA" id="ARBA00022840"/>
    </source>
</evidence>
<comment type="similarity">
    <text evidence="2">Belongs to the cation transport ATPase (P-type) (TC 3.A.3) family. Type IB subfamily.</text>
</comment>
<dbReference type="InterPro" id="IPR023299">
    <property type="entry name" value="ATPase_P-typ_cyto_dom_N"/>
</dbReference>
<dbReference type="PRINTS" id="PR00943">
    <property type="entry name" value="CUATPASE"/>
</dbReference>
<dbReference type="InterPro" id="IPR027256">
    <property type="entry name" value="P-typ_ATPase_IB"/>
</dbReference>
<proteinExistence type="inferred from homology"/>
<dbReference type="PROSITE" id="PS50846">
    <property type="entry name" value="HMA_2"/>
    <property type="match status" value="1"/>
</dbReference>
<feature type="transmembrane region" description="Helical" evidence="10">
    <location>
        <begin position="171"/>
        <end position="190"/>
    </location>
</feature>
<dbReference type="CDD" id="cd00371">
    <property type="entry name" value="HMA"/>
    <property type="match status" value="1"/>
</dbReference>
<dbReference type="PANTHER" id="PTHR43520">
    <property type="entry name" value="ATP7, ISOFORM B"/>
    <property type="match status" value="1"/>
</dbReference>
<protein>
    <recommendedName>
        <fullName evidence="11">HMA domain-containing protein</fullName>
    </recommendedName>
</protein>
<name>A0A0F9EGE6_9ZZZZ</name>
<feature type="non-terminal residue" evidence="12">
    <location>
        <position position="547"/>
    </location>
</feature>
<dbReference type="AlphaFoldDB" id="A0A0F9EGE6"/>
<dbReference type="Gene3D" id="3.40.1110.10">
    <property type="entry name" value="Calcium-transporting ATPase, cytoplasmic domain N"/>
    <property type="match status" value="1"/>
</dbReference>
<evidence type="ECO:0000256" key="8">
    <source>
        <dbReference type="ARBA" id="ARBA00022989"/>
    </source>
</evidence>
<evidence type="ECO:0000256" key="9">
    <source>
        <dbReference type="ARBA" id="ARBA00023136"/>
    </source>
</evidence>
<dbReference type="InterPro" id="IPR023214">
    <property type="entry name" value="HAD_sf"/>
</dbReference>
<evidence type="ECO:0000256" key="10">
    <source>
        <dbReference type="SAM" id="Phobius"/>
    </source>
</evidence>
<dbReference type="SUPFAM" id="SSF55008">
    <property type="entry name" value="HMA, heavy metal-associated domain"/>
    <property type="match status" value="1"/>
</dbReference>
<dbReference type="SUPFAM" id="SSF81660">
    <property type="entry name" value="Metal cation-transporting ATPase, ATP-binding domain N"/>
    <property type="match status" value="1"/>
</dbReference>
<dbReference type="Pfam" id="PF00122">
    <property type="entry name" value="E1-E2_ATPase"/>
    <property type="match status" value="1"/>
</dbReference>
<evidence type="ECO:0000256" key="2">
    <source>
        <dbReference type="ARBA" id="ARBA00006024"/>
    </source>
</evidence>
<accession>A0A0F9EGE6</accession>
<reference evidence="12" key="1">
    <citation type="journal article" date="2015" name="Nature">
        <title>Complex archaea that bridge the gap between prokaryotes and eukaryotes.</title>
        <authorList>
            <person name="Spang A."/>
            <person name="Saw J.H."/>
            <person name="Jorgensen S.L."/>
            <person name="Zaremba-Niedzwiedzka K."/>
            <person name="Martijn J."/>
            <person name="Lind A.E."/>
            <person name="van Eijk R."/>
            <person name="Schleper C."/>
            <person name="Guy L."/>
            <person name="Ettema T.J."/>
        </authorList>
    </citation>
    <scope>NUCLEOTIDE SEQUENCE</scope>
</reference>
<dbReference type="PANTHER" id="PTHR43520:SF8">
    <property type="entry name" value="P-TYPE CU(+) TRANSPORTER"/>
    <property type="match status" value="1"/>
</dbReference>
<sequence>LMAHPGVLSAAVNLAAETVTVSWLAGATGPDQIAAAATAAGYEARAKDAQAEITPDARKDADTRVLARQTITAAILTAPVFLMEMGSHFVPGVHGLIVSGIGLQTSWLIQFVLVTLVMAWPGRRFLSKGVPALLHGRPDMNSLVALGTSAAWAYSVISLFLPGLLPAGTQAVYFEAAAMIVTLILLGRWLEARAKGRTGAAIRALVGLQPRTAMRREGTALVEVPLEDIRQGDVLALRPGERVAVDGLVQSGTSRVDESMITGEPLPVAKALGDPLTGGTVNGAGGLEYTATAVGADTVLAGIVRMVQQAQGAKLPIQGLVDRVVAWFVPAVLAIAALSVLGWLIFGPDPALTFALISGVSVLIVACPCAMGLATPTSVMVGSGRAAELGVLFRKGDALQTLEDASVIAFDKTGTLTQGRPELTDIVLAPGADEASVLSSVAAIETLSEHPIATAIARAAEDRALSVPQVADFTSITGMGASGSVAGRQVLVGADRLMRREGIDISTLSEAATRLAKQGRTPVYAAIDGAAVALLGVADPVKPSAGP</sequence>